<dbReference type="Proteomes" id="UP001515480">
    <property type="component" value="Unassembled WGS sequence"/>
</dbReference>
<feature type="compositionally biased region" description="Low complexity" evidence="1">
    <location>
        <begin position="348"/>
        <end position="357"/>
    </location>
</feature>
<organism evidence="2 3">
    <name type="scientific">Prymnesium parvum</name>
    <name type="common">Toxic golden alga</name>
    <dbReference type="NCBI Taxonomy" id="97485"/>
    <lineage>
        <taxon>Eukaryota</taxon>
        <taxon>Haptista</taxon>
        <taxon>Haptophyta</taxon>
        <taxon>Prymnesiophyceae</taxon>
        <taxon>Prymnesiales</taxon>
        <taxon>Prymnesiaceae</taxon>
        <taxon>Prymnesium</taxon>
    </lineage>
</organism>
<feature type="compositionally biased region" description="Low complexity" evidence="1">
    <location>
        <begin position="387"/>
        <end position="401"/>
    </location>
</feature>
<evidence type="ECO:0000256" key="1">
    <source>
        <dbReference type="SAM" id="MobiDB-lite"/>
    </source>
</evidence>
<comment type="caution">
    <text evidence="2">The sequence shown here is derived from an EMBL/GenBank/DDBJ whole genome shotgun (WGS) entry which is preliminary data.</text>
</comment>
<dbReference type="AlphaFoldDB" id="A0AB34IZI9"/>
<proteinExistence type="predicted"/>
<gene>
    <name evidence="2" type="ORF">AB1Y20_004863</name>
</gene>
<feature type="region of interest" description="Disordered" evidence="1">
    <location>
        <begin position="346"/>
        <end position="401"/>
    </location>
</feature>
<dbReference type="EMBL" id="JBGBPQ010000016">
    <property type="protein sequence ID" value="KAL1508768.1"/>
    <property type="molecule type" value="Genomic_DNA"/>
</dbReference>
<reference evidence="2 3" key="1">
    <citation type="journal article" date="2024" name="Science">
        <title>Giant polyketide synthase enzymes in the biosynthesis of giant marine polyether toxins.</title>
        <authorList>
            <person name="Fallon T.R."/>
            <person name="Shende V.V."/>
            <person name="Wierzbicki I.H."/>
            <person name="Pendleton A.L."/>
            <person name="Watervoot N.F."/>
            <person name="Auber R.P."/>
            <person name="Gonzalez D.J."/>
            <person name="Wisecaver J.H."/>
            <person name="Moore B.S."/>
        </authorList>
    </citation>
    <scope>NUCLEOTIDE SEQUENCE [LARGE SCALE GENOMIC DNA]</scope>
    <source>
        <strain evidence="2 3">12B1</strain>
    </source>
</reference>
<name>A0AB34IZI9_PRYPA</name>
<protein>
    <submittedName>
        <fullName evidence="2">Uncharacterized protein</fullName>
    </submittedName>
</protein>
<feature type="compositionally biased region" description="Basic residues" evidence="1">
    <location>
        <begin position="358"/>
        <end position="372"/>
    </location>
</feature>
<accession>A0AB34IZI9</accession>
<evidence type="ECO:0000313" key="2">
    <source>
        <dbReference type="EMBL" id="KAL1508768.1"/>
    </source>
</evidence>
<evidence type="ECO:0000313" key="3">
    <source>
        <dbReference type="Proteomes" id="UP001515480"/>
    </source>
</evidence>
<keyword evidence="3" id="KW-1185">Reference proteome</keyword>
<sequence>MSLVISLAFRYVSSKVPLEGSRLALLARSGHALAMAPPMFFTTGREASSPPSPNDARALEQWLVDNFDAALFQMRQGRVLRFVRVERQTGADVALVIAKSRTPVSADEVMVPLTALGDDGVPPCIAKVYMFLFDTPVHGASGEVVAKRTRVDGESISKITVEREPTAGSGTARASQSTLSVASFLSQIAQGLTQLRLRLPEDEGSGGVQEESGEVVSWAAFSSLADLARAADVFQSAEPVLSWADAEEFLAAALNKPVSGKPAVLGATAWLNAKLTTQTSVRTAVASAVDAARECRVALTMKDKGEIVAAQGLSSSRARRHRPRLANQRRLLHPLRRPGALRRRLLSRRASQATTARRPVRPRQSRTTRTRRPTAANRRESASGRVADAISAERSISARSP</sequence>